<feature type="transmembrane region" description="Helical" evidence="1">
    <location>
        <begin position="20"/>
        <end position="38"/>
    </location>
</feature>
<evidence type="ECO:0000313" key="3">
    <source>
        <dbReference type="EMBL" id="WHI59691.1"/>
    </source>
</evidence>
<dbReference type="RefSeq" id="WP_017000186.1">
    <property type="nucleotide sequence ID" value="NZ_CP118776.1"/>
</dbReference>
<keyword evidence="1" id="KW-0472">Membrane</keyword>
<evidence type="ECO:0000256" key="1">
    <source>
        <dbReference type="SAM" id="Phobius"/>
    </source>
</evidence>
<dbReference type="AlphaFoldDB" id="A0AAP1WL87"/>
<reference evidence="2 4" key="1">
    <citation type="submission" date="2021-06" db="EMBL/GenBank/DDBJ databases">
        <title>Staphylococcus lentus K169 genome sequencing.</title>
        <authorList>
            <person name="Sundareshan S."/>
            <person name="Akhila D.S."/>
            <person name="Prachi D."/>
            <person name="Sivakumar R."/>
            <person name="Rajendhran J."/>
            <person name="Isloor S."/>
            <person name="Hegde N.R."/>
        </authorList>
    </citation>
    <scope>NUCLEOTIDE SEQUENCE [LARGE SCALE GENOMIC DNA]</scope>
    <source>
        <strain evidence="2 4">K169</strain>
    </source>
</reference>
<dbReference type="GeneID" id="99675561"/>
<keyword evidence="1" id="KW-0812">Transmembrane</keyword>
<evidence type="ECO:0000313" key="4">
    <source>
        <dbReference type="Proteomes" id="UP000770161"/>
    </source>
</evidence>
<gene>
    <name evidence="2" type="ORF">KQ656_06280</name>
    <name evidence="3" type="ORF">PYH69_13395</name>
</gene>
<keyword evidence="1" id="KW-1133">Transmembrane helix</keyword>
<reference evidence="3" key="2">
    <citation type="journal article" date="2023" name="Antibiotics">
        <title>Prevalence and Molecular Characterization of Methicillin-Resistant Staphylococci (MRS) and Mammaliicocci (MRM) in Dromedary Camels from Algeria: First Detection of SCCmec-mecC Hybrid in Methicillin-Resistant Mammaliicoccus lentus.</title>
        <authorList>
            <person name="Belhout C."/>
            <person name="Boyen F."/>
            <person name="Vereecke N."/>
            <person name="Theuns S."/>
            <person name="Taibi N."/>
            <person name="Stegger M."/>
            <person name="de la Fe-Rodriguez P.Y."/>
            <person name="Bouayad L."/>
            <person name="Elgroud R."/>
            <person name="Butaye P."/>
        </authorList>
    </citation>
    <scope>NUCLEOTIDE SEQUENCE</scope>
    <source>
        <strain evidence="3">7048</strain>
    </source>
</reference>
<accession>A0AAP1WL87</accession>
<keyword evidence="4" id="KW-1185">Reference proteome</keyword>
<sequence>MVEPMLDFMLGPMRGITDFYMNNLLVCNSAVFLSYFGAKLFKKKEVSADQS</sequence>
<dbReference type="EMBL" id="CP118848">
    <property type="protein sequence ID" value="WHI59691.1"/>
    <property type="molecule type" value="Genomic_DNA"/>
</dbReference>
<evidence type="ECO:0000313" key="5">
    <source>
        <dbReference type="Proteomes" id="UP001223261"/>
    </source>
</evidence>
<dbReference type="Proteomes" id="UP000770161">
    <property type="component" value="Unassembled WGS sequence"/>
</dbReference>
<name>A0AAP1WL87_MAMLE</name>
<protein>
    <submittedName>
        <fullName evidence="3">Uncharacterized protein</fullName>
    </submittedName>
</protein>
<organism evidence="3 5">
    <name type="scientific">Mammaliicoccus lentus</name>
    <name type="common">Staphylococcus lentus</name>
    <dbReference type="NCBI Taxonomy" id="42858"/>
    <lineage>
        <taxon>Bacteria</taxon>
        <taxon>Bacillati</taxon>
        <taxon>Bacillota</taxon>
        <taxon>Bacilli</taxon>
        <taxon>Bacillales</taxon>
        <taxon>Staphylococcaceae</taxon>
        <taxon>Mammaliicoccus</taxon>
    </lineage>
</organism>
<proteinExistence type="predicted"/>
<dbReference type="Proteomes" id="UP001223261">
    <property type="component" value="Chromosome"/>
</dbReference>
<dbReference type="EMBL" id="JAHLZN010000008">
    <property type="protein sequence ID" value="MBU6113556.1"/>
    <property type="molecule type" value="Genomic_DNA"/>
</dbReference>
<evidence type="ECO:0000313" key="2">
    <source>
        <dbReference type="EMBL" id="MBU6113556.1"/>
    </source>
</evidence>